<keyword evidence="1" id="KW-0496">Mitochondrion</keyword>
<accession>A0A124GNM5</accession>
<gene>
    <name evidence="1" type="ORF">ABT39_MTgene3832</name>
</gene>
<sequence>MNPNLRQGSPFIFDPGGDDWHGIMFSPPGGSSGQSFHTSPPSCFHTFLFSGCPPDPSLLDYRVSYGPSTTIVKLSILNFHLYYSFV</sequence>
<dbReference type="EMBL" id="LKAM01000003">
    <property type="protein sequence ID" value="KUM49283.1"/>
    <property type="molecule type" value="Genomic_DNA"/>
</dbReference>
<proteinExistence type="predicted"/>
<geneLocation type="mitochondrion" evidence="1"/>
<protein>
    <submittedName>
        <fullName evidence="1">Uncharacterized protein</fullName>
    </submittedName>
</protein>
<comment type="caution">
    <text evidence="1">The sequence shown here is derived from an EMBL/GenBank/DDBJ whole genome shotgun (WGS) entry which is preliminary data.</text>
</comment>
<dbReference type="AlphaFoldDB" id="A0A124GNM5"/>
<name>A0A124GNM5_PICGL</name>
<organism evidence="1">
    <name type="scientific">Picea glauca</name>
    <name type="common">White spruce</name>
    <name type="synonym">Pinus glauca</name>
    <dbReference type="NCBI Taxonomy" id="3330"/>
    <lineage>
        <taxon>Eukaryota</taxon>
        <taxon>Viridiplantae</taxon>
        <taxon>Streptophyta</taxon>
        <taxon>Embryophyta</taxon>
        <taxon>Tracheophyta</taxon>
        <taxon>Spermatophyta</taxon>
        <taxon>Pinopsida</taxon>
        <taxon>Pinidae</taxon>
        <taxon>Conifers I</taxon>
        <taxon>Pinales</taxon>
        <taxon>Pinaceae</taxon>
        <taxon>Picea</taxon>
    </lineage>
</organism>
<evidence type="ECO:0000313" key="1">
    <source>
        <dbReference type="EMBL" id="KUM49283.1"/>
    </source>
</evidence>
<reference evidence="1" key="1">
    <citation type="journal article" date="2015" name="Genome Biol. Evol.">
        <title>Organellar Genomes of White Spruce (Picea glauca): Assembly and Annotation.</title>
        <authorList>
            <person name="Jackman S.D."/>
            <person name="Warren R.L."/>
            <person name="Gibb E.A."/>
            <person name="Vandervalk B.P."/>
            <person name="Mohamadi H."/>
            <person name="Chu J."/>
            <person name="Raymond A."/>
            <person name="Pleasance S."/>
            <person name="Coope R."/>
            <person name="Wildung M.R."/>
            <person name="Ritland C.E."/>
            <person name="Bousquet J."/>
            <person name="Jones S.J."/>
            <person name="Bohlmann J."/>
            <person name="Birol I."/>
        </authorList>
    </citation>
    <scope>NUCLEOTIDE SEQUENCE [LARGE SCALE GENOMIC DNA]</scope>
    <source>
        <tissue evidence="1">Flushing bud</tissue>
    </source>
</reference>